<proteinExistence type="predicted"/>
<accession>W2LK14</accession>
<dbReference type="AlphaFoldDB" id="W2LK14"/>
<sequence>FGWQPVSPLGRRSASYKHRKFVEIVIVLDLDDKFDLVLGIQWLARHNSVDK</sequence>
<gene>
    <name evidence="1" type="ORF">L917_05598</name>
</gene>
<evidence type="ECO:0000313" key="1">
    <source>
        <dbReference type="EMBL" id="ETL97049.1"/>
    </source>
</evidence>
<feature type="non-terminal residue" evidence="1">
    <location>
        <position position="1"/>
    </location>
</feature>
<dbReference type="Proteomes" id="UP000054423">
    <property type="component" value="Unassembled WGS sequence"/>
</dbReference>
<protein>
    <submittedName>
        <fullName evidence="1">Uncharacterized protein</fullName>
    </submittedName>
</protein>
<organism evidence="1">
    <name type="scientific">Phytophthora nicotianae</name>
    <name type="common">Potato buckeye rot agent</name>
    <name type="synonym">Phytophthora parasitica</name>
    <dbReference type="NCBI Taxonomy" id="4792"/>
    <lineage>
        <taxon>Eukaryota</taxon>
        <taxon>Sar</taxon>
        <taxon>Stramenopiles</taxon>
        <taxon>Oomycota</taxon>
        <taxon>Peronosporomycetes</taxon>
        <taxon>Peronosporales</taxon>
        <taxon>Peronosporaceae</taxon>
        <taxon>Phytophthora</taxon>
    </lineage>
</organism>
<reference evidence="1" key="1">
    <citation type="submission" date="2013-11" db="EMBL/GenBank/DDBJ databases">
        <title>The Genome Sequence of Phytophthora parasitica CHvinca01.</title>
        <authorList>
            <consortium name="The Broad Institute Genomics Platform"/>
            <person name="Russ C."/>
            <person name="Tyler B."/>
            <person name="Panabieres F."/>
            <person name="Shan W."/>
            <person name="Tripathy S."/>
            <person name="Grunwald N."/>
            <person name="Machado M."/>
            <person name="Johnson C.S."/>
            <person name="Arredondo F."/>
            <person name="Hong C."/>
            <person name="Coffey M."/>
            <person name="Young S.K."/>
            <person name="Zeng Q."/>
            <person name="Gargeya S."/>
            <person name="Fitzgerald M."/>
            <person name="Abouelleil A."/>
            <person name="Alvarado L."/>
            <person name="Chapman S.B."/>
            <person name="Gainer-Dewar J."/>
            <person name="Goldberg J."/>
            <person name="Griggs A."/>
            <person name="Gujja S."/>
            <person name="Hansen M."/>
            <person name="Howarth C."/>
            <person name="Imamovic A."/>
            <person name="Ireland A."/>
            <person name="Larimer J."/>
            <person name="McCowan C."/>
            <person name="Murphy C."/>
            <person name="Pearson M."/>
            <person name="Poon T.W."/>
            <person name="Priest M."/>
            <person name="Roberts A."/>
            <person name="Saif S."/>
            <person name="Shea T."/>
            <person name="Sykes S."/>
            <person name="Wortman J."/>
            <person name="Nusbaum C."/>
            <person name="Birren B."/>
        </authorList>
    </citation>
    <scope>NUCLEOTIDE SEQUENCE [LARGE SCALE GENOMIC DNA]</scope>
    <source>
        <strain evidence="1">CHvinca01</strain>
    </source>
</reference>
<dbReference type="EMBL" id="KI678788">
    <property type="protein sequence ID" value="ETL97049.1"/>
    <property type="molecule type" value="Genomic_DNA"/>
</dbReference>
<name>W2LK14_PHYNI</name>